<protein>
    <submittedName>
        <fullName evidence="1">Uncharacterized protein</fullName>
    </submittedName>
</protein>
<accession>A0A4Y7JJ09</accession>
<proteinExistence type="predicted"/>
<organism evidence="1 2">
    <name type="scientific">Papaver somniferum</name>
    <name type="common">Opium poppy</name>
    <dbReference type="NCBI Taxonomy" id="3469"/>
    <lineage>
        <taxon>Eukaryota</taxon>
        <taxon>Viridiplantae</taxon>
        <taxon>Streptophyta</taxon>
        <taxon>Embryophyta</taxon>
        <taxon>Tracheophyta</taxon>
        <taxon>Spermatophyta</taxon>
        <taxon>Magnoliopsida</taxon>
        <taxon>Ranunculales</taxon>
        <taxon>Papaveraceae</taxon>
        <taxon>Papaveroideae</taxon>
        <taxon>Papaver</taxon>
    </lineage>
</organism>
<name>A0A4Y7JJ09_PAPSO</name>
<dbReference type="EMBL" id="CM010719">
    <property type="protein sequence ID" value="RZC59921.1"/>
    <property type="molecule type" value="Genomic_DNA"/>
</dbReference>
<reference evidence="1 2" key="1">
    <citation type="journal article" date="2018" name="Science">
        <title>The opium poppy genome and morphinan production.</title>
        <authorList>
            <person name="Guo L."/>
            <person name="Winzer T."/>
            <person name="Yang X."/>
            <person name="Li Y."/>
            <person name="Ning Z."/>
            <person name="He Z."/>
            <person name="Teodor R."/>
            <person name="Lu Y."/>
            <person name="Bowser T.A."/>
            <person name="Graham I.A."/>
            <person name="Ye K."/>
        </authorList>
    </citation>
    <scope>NUCLEOTIDE SEQUENCE [LARGE SCALE GENOMIC DNA]</scope>
    <source>
        <strain evidence="2">cv. HN1</strain>
        <tissue evidence="1">Leaves</tissue>
    </source>
</reference>
<evidence type="ECO:0000313" key="2">
    <source>
        <dbReference type="Proteomes" id="UP000316621"/>
    </source>
</evidence>
<sequence length="153" mass="17273">MLTCSSFLINGTKEGEAPRPLQSQLNLVVGFIHCSSSNTINTQELIKHSTDSKLARWLQSRYGYWSSCIFIYKLYISIWADELCELMRNGVWCIPVLSGTLKNTLSVAGAAERISDKCGAYVNAETLVSKGFNMEKNWSQHLTKYFGCYIRLV</sequence>
<dbReference type="Proteomes" id="UP000316621">
    <property type="component" value="Chromosome 5"/>
</dbReference>
<evidence type="ECO:0000313" key="1">
    <source>
        <dbReference type="EMBL" id="RZC59921.1"/>
    </source>
</evidence>
<gene>
    <name evidence="1" type="ORF">C5167_021681</name>
</gene>
<dbReference type="Gramene" id="RZC59921">
    <property type="protein sequence ID" value="RZC59921"/>
    <property type="gene ID" value="C5167_021681"/>
</dbReference>
<dbReference type="AlphaFoldDB" id="A0A4Y7JJ09"/>
<keyword evidence="2" id="KW-1185">Reference proteome</keyword>